<feature type="signal peptide" evidence="1">
    <location>
        <begin position="1"/>
        <end position="21"/>
    </location>
</feature>
<dbReference type="InterPro" id="IPR032331">
    <property type="entry name" value="DUF4856"/>
</dbReference>
<dbReference type="EMBL" id="JBHTJM010000008">
    <property type="protein sequence ID" value="MFD0963940.1"/>
    <property type="molecule type" value="Genomic_DNA"/>
</dbReference>
<gene>
    <name evidence="2" type="ORF">ACFQ1O_07995</name>
</gene>
<protein>
    <submittedName>
        <fullName evidence="2">DUF4856 domain-containing protein</fullName>
    </submittedName>
</protein>
<accession>A0ABW3I253</accession>
<keyword evidence="1" id="KW-0732">Signal</keyword>
<dbReference type="Proteomes" id="UP001596997">
    <property type="component" value="Unassembled WGS sequence"/>
</dbReference>
<evidence type="ECO:0000256" key="1">
    <source>
        <dbReference type="SAM" id="SignalP"/>
    </source>
</evidence>
<feature type="chain" id="PRO_5045457874" evidence="1">
    <location>
        <begin position="22"/>
        <end position="398"/>
    </location>
</feature>
<reference evidence="3" key="1">
    <citation type="journal article" date="2019" name="Int. J. Syst. Evol. Microbiol.">
        <title>The Global Catalogue of Microorganisms (GCM) 10K type strain sequencing project: providing services to taxonomists for standard genome sequencing and annotation.</title>
        <authorList>
            <consortium name="The Broad Institute Genomics Platform"/>
            <consortium name="The Broad Institute Genome Sequencing Center for Infectious Disease"/>
            <person name="Wu L."/>
            <person name="Ma J."/>
        </authorList>
    </citation>
    <scope>NUCLEOTIDE SEQUENCE [LARGE SCALE GENOMIC DNA]</scope>
    <source>
        <strain evidence="3">CCUG 62114</strain>
    </source>
</reference>
<name>A0ABW3I253_9FLAO</name>
<organism evidence="2 3">
    <name type="scientific">Pseudofulvibacter geojedonensis</name>
    <dbReference type="NCBI Taxonomy" id="1123758"/>
    <lineage>
        <taxon>Bacteria</taxon>
        <taxon>Pseudomonadati</taxon>
        <taxon>Bacteroidota</taxon>
        <taxon>Flavobacteriia</taxon>
        <taxon>Flavobacteriales</taxon>
        <taxon>Flavobacteriaceae</taxon>
        <taxon>Pseudofulvibacter</taxon>
    </lineage>
</organism>
<comment type="caution">
    <text evidence="2">The sequence shown here is derived from an EMBL/GenBank/DDBJ whole genome shotgun (WGS) entry which is preliminary data.</text>
</comment>
<dbReference type="Pfam" id="PF16148">
    <property type="entry name" value="DUF4856"/>
    <property type="match status" value="1"/>
</dbReference>
<dbReference type="PROSITE" id="PS51257">
    <property type="entry name" value="PROKAR_LIPOPROTEIN"/>
    <property type="match status" value="1"/>
</dbReference>
<proteinExistence type="predicted"/>
<evidence type="ECO:0000313" key="2">
    <source>
        <dbReference type="EMBL" id="MFD0963940.1"/>
    </source>
</evidence>
<evidence type="ECO:0000313" key="3">
    <source>
        <dbReference type="Proteomes" id="UP001596997"/>
    </source>
</evidence>
<dbReference type="RefSeq" id="WP_377715167.1">
    <property type="nucleotide sequence ID" value="NZ_JBHTJM010000008.1"/>
</dbReference>
<sequence>MRKVVLSLAVVTALSFVSCSSDDNNGGATPTFAKTVADINLDGVVAPATYNWTRNNATSVSYGGQTTRINMLDYITNKQGDEGLKNTARTEAQLKGMYNHTANDGFFSDATLNSSGKNIKGKTGNSDDFFSGTVEGSQIKTYFDGLITDQVANVFPNWSTNAAAGTAGQLADGSSTRYVNAKGYENDQLFAKGLIGALQVDQATNNYMSRVANDDNSTVENNYTDMEHHFDEAYGYLLNSADSNYFNKYLGKVDADTDFTGIKNEIETAFRIARQAIVDQKYDVRDQAIEVIRYQVSRVIAIRAVYYLQAGKNQLDDASGKGPAFHDLSEGLGFVYSLRFIRKSDVKETYFTKAEVDGLLNDLIGSTNGLWDLTGADLDAVSEAIAAKFDFTVAQAGS</sequence>
<keyword evidence="3" id="KW-1185">Reference proteome</keyword>